<dbReference type="InterPro" id="IPR003676">
    <property type="entry name" value="SAUR_fam"/>
</dbReference>
<evidence type="ECO:0000256" key="1">
    <source>
        <dbReference type="ARBA" id="ARBA00006974"/>
    </source>
</evidence>
<feature type="region of interest" description="Disordered" evidence="2">
    <location>
        <begin position="178"/>
        <end position="204"/>
    </location>
</feature>
<comment type="caution">
    <text evidence="3">The sequence shown here is derived from an EMBL/GenBank/DDBJ whole genome shotgun (WGS) entry which is preliminary data.</text>
</comment>
<evidence type="ECO:0000256" key="2">
    <source>
        <dbReference type="SAM" id="MobiDB-lite"/>
    </source>
</evidence>
<keyword evidence="4" id="KW-1185">Reference proteome</keyword>
<sequence>MRTRSSSRFGEIANDRRFPDQPRLKLEMKRTVNITDIIEDSEAFILGLSEPLFSLELSFDTSGSLEPSSGTELEIDESLIYVVEASALFASNTMRPGMKVTFHIVYDRVEFSLFCNWRELLYMVCDKVLSSNLSNFYHSLLVFVLNLFAEKMNMVEEKGKKGLILKTWERCRSIGGGRKGIPYSTPMSRSKSRQHAGESPEEDKRILRHQVAPEGCFSVYVGPQRQRFVIKTDYINHPLFKMLLEEAELEYGYNSEGPLALPCDVDLFCKLLLEMDGDGNGQGCNFVKGYNSYRLLSTSRMVATNQF</sequence>
<dbReference type="PANTHER" id="PTHR31374">
    <property type="entry name" value="AUXIN-INDUCED PROTEIN-LIKE-RELATED"/>
    <property type="match status" value="1"/>
</dbReference>
<proteinExistence type="inferred from homology"/>
<dbReference type="EMBL" id="JABCRI010000023">
    <property type="protein sequence ID" value="KAF8378040.1"/>
    <property type="molecule type" value="Genomic_DNA"/>
</dbReference>
<dbReference type="Pfam" id="PF02519">
    <property type="entry name" value="Auxin_inducible"/>
    <property type="match status" value="1"/>
</dbReference>
<dbReference type="Proteomes" id="UP000655225">
    <property type="component" value="Unassembled WGS sequence"/>
</dbReference>
<comment type="similarity">
    <text evidence="1">Belongs to the ARG7 family.</text>
</comment>
<dbReference type="GO" id="GO:0009733">
    <property type="term" value="P:response to auxin"/>
    <property type="evidence" value="ECO:0007669"/>
    <property type="project" value="InterPro"/>
</dbReference>
<dbReference type="OrthoDB" id="660486at2759"/>
<evidence type="ECO:0000313" key="3">
    <source>
        <dbReference type="EMBL" id="KAF8378040.1"/>
    </source>
</evidence>
<evidence type="ECO:0000313" key="4">
    <source>
        <dbReference type="Proteomes" id="UP000655225"/>
    </source>
</evidence>
<dbReference type="PANTHER" id="PTHR31374:SF118">
    <property type="entry name" value="OS01G0924966 PROTEIN"/>
    <property type="match status" value="1"/>
</dbReference>
<gene>
    <name evidence="3" type="ORF">HHK36_029373</name>
</gene>
<protein>
    <recommendedName>
        <fullName evidence="5">Small auxin up regulated protein</fullName>
    </recommendedName>
</protein>
<evidence type="ECO:0008006" key="5">
    <source>
        <dbReference type="Google" id="ProtNLM"/>
    </source>
</evidence>
<reference evidence="3 4" key="1">
    <citation type="submission" date="2020-04" db="EMBL/GenBank/DDBJ databases">
        <title>Plant Genome Project.</title>
        <authorList>
            <person name="Zhang R.-G."/>
        </authorList>
    </citation>
    <scope>NUCLEOTIDE SEQUENCE [LARGE SCALE GENOMIC DNA]</scope>
    <source>
        <strain evidence="3">YNK0</strain>
        <tissue evidence="3">Leaf</tissue>
    </source>
</reference>
<accession>A0A835CZP0</accession>
<name>A0A835CZP0_TETSI</name>
<feature type="compositionally biased region" description="Basic and acidic residues" evidence="2">
    <location>
        <begin position="195"/>
        <end position="204"/>
    </location>
</feature>
<organism evidence="3 4">
    <name type="scientific">Tetracentron sinense</name>
    <name type="common">Spur-leaf</name>
    <dbReference type="NCBI Taxonomy" id="13715"/>
    <lineage>
        <taxon>Eukaryota</taxon>
        <taxon>Viridiplantae</taxon>
        <taxon>Streptophyta</taxon>
        <taxon>Embryophyta</taxon>
        <taxon>Tracheophyta</taxon>
        <taxon>Spermatophyta</taxon>
        <taxon>Magnoliopsida</taxon>
        <taxon>Trochodendrales</taxon>
        <taxon>Trochodendraceae</taxon>
        <taxon>Tetracentron</taxon>
    </lineage>
</organism>
<dbReference type="AlphaFoldDB" id="A0A835CZP0"/>